<keyword evidence="3 7" id="KW-0378">Hydrolase</keyword>
<proteinExistence type="inferred from homology"/>
<organism evidence="7 8">
    <name type="scientific">Salininema proteolyticum</name>
    <dbReference type="NCBI Taxonomy" id="1607685"/>
    <lineage>
        <taxon>Bacteria</taxon>
        <taxon>Bacillati</taxon>
        <taxon>Actinomycetota</taxon>
        <taxon>Actinomycetes</taxon>
        <taxon>Glycomycetales</taxon>
        <taxon>Glycomycetaceae</taxon>
        <taxon>Salininema</taxon>
    </lineage>
</organism>
<protein>
    <submittedName>
        <fullName evidence="7">Alpha/beta hydrolase</fullName>
    </submittedName>
</protein>
<dbReference type="RefSeq" id="WP_380617771.1">
    <property type="nucleotide sequence ID" value="NZ_JBHSDK010000002.1"/>
</dbReference>
<evidence type="ECO:0000256" key="5">
    <source>
        <dbReference type="SAM" id="SignalP"/>
    </source>
</evidence>
<dbReference type="InterPro" id="IPR051601">
    <property type="entry name" value="Serine_prot/Carboxylest_S33"/>
</dbReference>
<feature type="signal peptide" evidence="5">
    <location>
        <begin position="1"/>
        <end position="20"/>
    </location>
</feature>
<evidence type="ECO:0000256" key="1">
    <source>
        <dbReference type="ARBA" id="ARBA00010088"/>
    </source>
</evidence>
<feature type="domain" description="Peptidase S33 tripeptidyl aminopeptidase-like C-terminal" evidence="6">
    <location>
        <begin position="404"/>
        <end position="507"/>
    </location>
</feature>
<comment type="similarity">
    <text evidence="1">Belongs to the peptidase S33 family.</text>
</comment>
<dbReference type="PANTHER" id="PTHR43248:SF29">
    <property type="entry name" value="TRIPEPTIDYL AMINOPEPTIDASE"/>
    <property type="match status" value="1"/>
</dbReference>
<dbReference type="Pfam" id="PF08386">
    <property type="entry name" value="Abhydrolase_4"/>
    <property type="match status" value="1"/>
</dbReference>
<evidence type="ECO:0000313" key="7">
    <source>
        <dbReference type="EMBL" id="MFC4334036.1"/>
    </source>
</evidence>
<comment type="caution">
    <text evidence="7">The sequence shown here is derived from an EMBL/GenBank/DDBJ whole genome shotgun (WGS) entry which is preliminary data.</text>
</comment>
<dbReference type="Gene3D" id="3.40.50.1820">
    <property type="entry name" value="alpha/beta hydrolase"/>
    <property type="match status" value="1"/>
</dbReference>
<evidence type="ECO:0000256" key="2">
    <source>
        <dbReference type="ARBA" id="ARBA00022729"/>
    </source>
</evidence>
<dbReference type="InterPro" id="IPR029058">
    <property type="entry name" value="AB_hydrolase_fold"/>
</dbReference>
<evidence type="ECO:0000259" key="6">
    <source>
        <dbReference type="Pfam" id="PF08386"/>
    </source>
</evidence>
<dbReference type="InterPro" id="IPR013595">
    <property type="entry name" value="Pept_S33_TAP-like_C"/>
</dbReference>
<evidence type="ECO:0000313" key="8">
    <source>
        <dbReference type="Proteomes" id="UP001595823"/>
    </source>
</evidence>
<dbReference type="PANTHER" id="PTHR43248">
    <property type="entry name" value="2-SUCCINYL-6-HYDROXY-2,4-CYCLOHEXADIENE-1-CARBOXYLATE SYNTHASE"/>
    <property type="match status" value="1"/>
</dbReference>
<evidence type="ECO:0000256" key="3">
    <source>
        <dbReference type="ARBA" id="ARBA00022801"/>
    </source>
</evidence>
<dbReference type="GO" id="GO:0016787">
    <property type="term" value="F:hydrolase activity"/>
    <property type="evidence" value="ECO:0007669"/>
    <property type="project" value="UniProtKB-KW"/>
</dbReference>
<accession>A0ABV8TTE8</accession>
<feature type="chain" id="PRO_5045809719" evidence="5">
    <location>
        <begin position="21"/>
        <end position="534"/>
    </location>
</feature>
<keyword evidence="8" id="KW-1185">Reference proteome</keyword>
<name>A0ABV8TTE8_9ACTN</name>
<dbReference type="SUPFAM" id="SSF53474">
    <property type="entry name" value="alpha/beta-Hydrolases"/>
    <property type="match status" value="1"/>
</dbReference>
<dbReference type="Proteomes" id="UP001595823">
    <property type="component" value="Unassembled WGS sequence"/>
</dbReference>
<sequence length="534" mass="57252">MTGRRIIGAAMAVATVVGLAGTTAAEPAGARDGGADDVDWAACPDDVQGAETMECGTVTVPLDYRDPGGRTIEIAISRIASTDPEARRGILMLNPGGPGGSGLRQPADLVDLGMPATALAAYDLIGMDPRGVGHSAPVSCGFTVDQDYRGNLPPYAVDDAAVIEQAEASKAIADQCAENDSEGILPHLTTANAARDMDRIREALGEDTVSYFGLSYGTALGSAYASLFPENGDRMILDSNVGGTALDDDGHRRFALGMEATFPEFAEWAARRHESYGLGRTPEEVRENYFRTAQRLDERPFQGFDGAHFRAAVFGSLYAESLYGPLSQFWQSIELGDADGVRRGAGDLDLAVPASSATASQGTAELSPYDNMWSAFRAYTCNDTDWPENTATYRMRVAWDRYEYPMFGAAAANVNPCAFWRHDSVGPPVEIVDEGPRNILILQNTLDPATPLKGGELAREAFGDRARMVSVEESGHGVYLYDDNPCALNITTRYLVDGQMPDTDVVCEGSASSGLDLDGAEQRRRDEALARLNR</sequence>
<dbReference type="EMBL" id="JBHSDK010000002">
    <property type="protein sequence ID" value="MFC4334036.1"/>
    <property type="molecule type" value="Genomic_DNA"/>
</dbReference>
<feature type="compositionally biased region" description="Basic and acidic residues" evidence="4">
    <location>
        <begin position="520"/>
        <end position="534"/>
    </location>
</feature>
<gene>
    <name evidence="7" type="ORF">ACFPET_02350</name>
</gene>
<feature type="region of interest" description="Disordered" evidence="4">
    <location>
        <begin position="510"/>
        <end position="534"/>
    </location>
</feature>
<evidence type="ECO:0000256" key="4">
    <source>
        <dbReference type="SAM" id="MobiDB-lite"/>
    </source>
</evidence>
<keyword evidence="2 5" id="KW-0732">Signal</keyword>
<reference evidence="8" key="1">
    <citation type="journal article" date="2019" name="Int. J. Syst. Evol. Microbiol.">
        <title>The Global Catalogue of Microorganisms (GCM) 10K type strain sequencing project: providing services to taxonomists for standard genome sequencing and annotation.</title>
        <authorList>
            <consortium name="The Broad Institute Genomics Platform"/>
            <consortium name="The Broad Institute Genome Sequencing Center for Infectious Disease"/>
            <person name="Wu L."/>
            <person name="Ma J."/>
        </authorList>
    </citation>
    <scope>NUCLEOTIDE SEQUENCE [LARGE SCALE GENOMIC DNA]</scope>
    <source>
        <strain evidence="8">IBRC-M 10908</strain>
    </source>
</reference>